<dbReference type="Pfam" id="PF01739">
    <property type="entry name" value="CheR"/>
    <property type="match status" value="1"/>
</dbReference>
<dbReference type="PROSITE" id="PS50123">
    <property type="entry name" value="CHER"/>
    <property type="match status" value="1"/>
</dbReference>
<dbReference type="GO" id="GO:0032259">
    <property type="term" value="P:methylation"/>
    <property type="evidence" value="ECO:0007669"/>
    <property type="project" value="UniProtKB-KW"/>
</dbReference>
<reference evidence="3" key="1">
    <citation type="submission" date="2017-02" db="EMBL/GenBank/DDBJ databases">
        <authorList>
            <person name="Varghese N."/>
            <person name="Submissions S."/>
        </authorList>
    </citation>
    <scope>NUCLEOTIDE SEQUENCE [LARGE SCALE GENOMIC DNA]</scope>
    <source>
        <strain evidence="3">DSM 24091</strain>
    </source>
</reference>
<dbReference type="PANTHER" id="PTHR24422">
    <property type="entry name" value="CHEMOTAXIS PROTEIN METHYLTRANSFERASE"/>
    <property type="match status" value="1"/>
</dbReference>
<dbReference type="STRING" id="1513896.SAMN05660841_03170"/>
<name>A0A1T5FCN8_9SPHI</name>
<dbReference type="Gene3D" id="3.40.50.150">
    <property type="entry name" value="Vaccinia Virus protein VP39"/>
    <property type="match status" value="1"/>
</dbReference>
<dbReference type="OrthoDB" id="9816309at2"/>
<dbReference type="InterPro" id="IPR022642">
    <property type="entry name" value="CheR_C"/>
</dbReference>
<evidence type="ECO:0000313" key="3">
    <source>
        <dbReference type="Proteomes" id="UP000190150"/>
    </source>
</evidence>
<dbReference type="InterPro" id="IPR000780">
    <property type="entry name" value="CheR_MeTrfase"/>
</dbReference>
<dbReference type="Proteomes" id="UP000190150">
    <property type="component" value="Unassembled WGS sequence"/>
</dbReference>
<dbReference type="InterPro" id="IPR029063">
    <property type="entry name" value="SAM-dependent_MTases_sf"/>
</dbReference>
<proteinExistence type="predicted"/>
<keyword evidence="3" id="KW-1185">Reference proteome</keyword>
<dbReference type="RefSeq" id="WP_079644488.1">
    <property type="nucleotide sequence ID" value="NZ_FUZF01000015.1"/>
</dbReference>
<dbReference type="EMBL" id="FUZF01000015">
    <property type="protein sequence ID" value="SKB93848.1"/>
    <property type="molecule type" value="Genomic_DNA"/>
</dbReference>
<sequence length="278" mass="32400">MVRVASKSEFISFSDLDEVIYLLKNISDFDLTGYSKSSLKRRVERFLMVEKIDLVDLKNAILNVDGFENYFIQELVVNVTEMFRDPEFFRQLKIKLFPYLETYPQLRIWSAGCATGEEAYSLTILLKENNLLDRSFLYGTDVSLKALDFARKGVYPLKKIKSYTDNYNKSGLPSEFASHYTAMYDAAIINNEYRNKVLFSTHNLVSDNVFNEFQLILCRNVMIYFDKELQERALNLFYQSLALFGFLCLGTKESLYGHAIKSKFKVIDSTLNIYQKIR</sequence>
<accession>A0A1T5FCN8</accession>
<keyword evidence="2" id="KW-0808">Transferase</keyword>
<protein>
    <submittedName>
        <fullName evidence="2">Chemotaxis protein methyltransferase CheR</fullName>
    </submittedName>
</protein>
<dbReference type="GO" id="GO:0008757">
    <property type="term" value="F:S-adenosylmethionine-dependent methyltransferase activity"/>
    <property type="evidence" value="ECO:0007669"/>
    <property type="project" value="InterPro"/>
</dbReference>
<dbReference type="AlphaFoldDB" id="A0A1T5FCN8"/>
<dbReference type="SUPFAM" id="SSF53335">
    <property type="entry name" value="S-adenosyl-L-methionine-dependent methyltransferases"/>
    <property type="match status" value="1"/>
</dbReference>
<dbReference type="SMART" id="SM00138">
    <property type="entry name" value="MeTrc"/>
    <property type="match status" value="1"/>
</dbReference>
<keyword evidence="2" id="KW-0489">Methyltransferase</keyword>
<dbReference type="PANTHER" id="PTHR24422:SF8">
    <property type="entry name" value="CHEMOTAXIS PROTEIN"/>
    <property type="match status" value="1"/>
</dbReference>
<feature type="domain" description="CheR-type methyltransferase" evidence="1">
    <location>
        <begin position="4"/>
        <end position="277"/>
    </location>
</feature>
<evidence type="ECO:0000259" key="1">
    <source>
        <dbReference type="PROSITE" id="PS50123"/>
    </source>
</evidence>
<dbReference type="PRINTS" id="PR00996">
    <property type="entry name" value="CHERMTFRASE"/>
</dbReference>
<dbReference type="InterPro" id="IPR050903">
    <property type="entry name" value="Bact_Chemotaxis_MeTrfase"/>
</dbReference>
<organism evidence="2 3">
    <name type="scientific">Sphingobacterium nematocida</name>
    <dbReference type="NCBI Taxonomy" id="1513896"/>
    <lineage>
        <taxon>Bacteria</taxon>
        <taxon>Pseudomonadati</taxon>
        <taxon>Bacteroidota</taxon>
        <taxon>Sphingobacteriia</taxon>
        <taxon>Sphingobacteriales</taxon>
        <taxon>Sphingobacteriaceae</taxon>
        <taxon>Sphingobacterium</taxon>
    </lineage>
</organism>
<gene>
    <name evidence="2" type="ORF">SAMN05660841_03170</name>
</gene>
<evidence type="ECO:0000313" key="2">
    <source>
        <dbReference type="EMBL" id="SKB93848.1"/>
    </source>
</evidence>